<proteinExistence type="predicted"/>
<dbReference type="Proteomes" id="UP000261704">
    <property type="component" value="Chromosome"/>
</dbReference>
<evidence type="ECO:0000313" key="1">
    <source>
        <dbReference type="EMBL" id="AXX97430.1"/>
    </source>
</evidence>
<reference evidence="1 2" key="1">
    <citation type="submission" date="2018-09" db="EMBL/GenBank/DDBJ databases">
        <title>Profundibacter amoris BAR1 gen. nov., sp. nov., a new member of the Roseobacter clade isolated at Lokis Castle Vent Field on the Arctic Mid-Oceanic Ridge.</title>
        <authorList>
            <person name="Le Moine Bauer S."/>
            <person name="Sjoeberg A.G."/>
            <person name="L'Haridon S."/>
            <person name="Stokke R."/>
            <person name="Roalkvam I."/>
            <person name="Steen I.H."/>
            <person name="Dahle H."/>
        </authorList>
    </citation>
    <scope>NUCLEOTIDE SEQUENCE [LARGE SCALE GENOMIC DNA]</scope>
    <source>
        <strain evidence="1 2">BAR1</strain>
    </source>
</reference>
<gene>
    <name evidence="1" type="ORF">BAR1_05470</name>
</gene>
<dbReference type="OrthoDB" id="7877008at2"/>
<accession>A0A347UF02</accession>
<dbReference type="KEGG" id="pamo:BAR1_05470"/>
<dbReference type="EMBL" id="CP032125">
    <property type="protein sequence ID" value="AXX97430.1"/>
    <property type="molecule type" value="Genomic_DNA"/>
</dbReference>
<protein>
    <submittedName>
        <fullName evidence="1">Uncharacterized protein</fullName>
    </submittedName>
</protein>
<sequence>MRVLPLYWEWVETSDVAKKRDLKTLPVLRCNLISGVAREMPTPEIRAAALTSRNPVITAMGKTIASGTTSSAATIGADASGRAVTIAAFDDVRASARFSAKAASCVDVASPFTSRTAIATALWKQLRNDCDALQNRDELVTTTLWNDGENPFQKEWDAVRQSLPVATPARSEETTLGVVPVDWSFWINWYQDALEGREPDWDMLEEIALILDEDWEKGPEHINNQVIAGIVGKYRLLRDVQALRKELAAVRQTATAAPMGHNNPPEGIEAEAEVVTQTEIIWDALEEAEEELSKPEPSPSVLKRVGVAILGALKKALKYSVGLLDIALKSAAKEGGAIFGKWGARGVIAWIAVQNPHLVSLGQQLIEYANSLRK</sequence>
<organism evidence="1 2">
    <name type="scientific">Profundibacter amoris</name>
    <dbReference type="NCBI Taxonomy" id="2171755"/>
    <lineage>
        <taxon>Bacteria</taxon>
        <taxon>Pseudomonadati</taxon>
        <taxon>Pseudomonadota</taxon>
        <taxon>Alphaproteobacteria</taxon>
        <taxon>Rhodobacterales</taxon>
        <taxon>Paracoccaceae</taxon>
        <taxon>Profundibacter</taxon>
    </lineage>
</organism>
<name>A0A347UF02_9RHOB</name>
<dbReference type="AlphaFoldDB" id="A0A347UF02"/>
<keyword evidence="2" id="KW-1185">Reference proteome</keyword>
<evidence type="ECO:0000313" key="2">
    <source>
        <dbReference type="Proteomes" id="UP000261704"/>
    </source>
</evidence>